<evidence type="ECO:0000259" key="2">
    <source>
        <dbReference type="Pfam" id="PF02140"/>
    </source>
</evidence>
<feature type="signal peptide" evidence="1">
    <location>
        <begin position="1"/>
        <end position="26"/>
    </location>
</feature>
<dbReference type="EMBL" id="JAODUP010000776">
    <property type="protein sequence ID" value="KAK2144214.1"/>
    <property type="molecule type" value="Genomic_DNA"/>
</dbReference>
<sequence length="284" mass="32156">MDKLWQSLMSCVVIVALLMQVNQSESVDFCLNEDLDISCQTDEVIVMDSATFGRMEQGRCIRENEFIGCRNDVLFLTDRWCSGRNHCRKKVSDDELEKANTNCRSFLKMYLDVEYVCMKEGAIPSHVTDQTGCGSKRSPWLISAMSGQIIELNIIDFGSEIIKQRQNDNNDLLVYGYIIDGDTKTSISGDGTRKRHLYTSLSNQITVDILPRDIRKADFILLYKELGCPDLSPPTHAWYKRDGDQAVIGCEWSQKTWHLSCDGHSWSGVVGNCSEPGSYTSNYI</sequence>
<gene>
    <name evidence="3" type="ORF">LSH36_776g02150</name>
</gene>
<proteinExistence type="predicted"/>
<feature type="chain" id="PRO_5042228483" description="SUEL-type lectin domain-containing protein" evidence="1">
    <location>
        <begin position="27"/>
        <end position="284"/>
    </location>
</feature>
<comment type="caution">
    <text evidence="3">The sequence shown here is derived from an EMBL/GenBank/DDBJ whole genome shotgun (WGS) entry which is preliminary data.</text>
</comment>
<organism evidence="3 4">
    <name type="scientific">Paralvinella palmiformis</name>
    <dbReference type="NCBI Taxonomy" id="53620"/>
    <lineage>
        <taxon>Eukaryota</taxon>
        <taxon>Metazoa</taxon>
        <taxon>Spiralia</taxon>
        <taxon>Lophotrochozoa</taxon>
        <taxon>Annelida</taxon>
        <taxon>Polychaeta</taxon>
        <taxon>Sedentaria</taxon>
        <taxon>Canalipalpata</taxon>
        <taxon>Terebellida</taxon>
        <taxon>Terebelliformia</taxon>
        <taxon>Alvinellidae</taxon>
        <taxon>Paralvinella</taxon>
    </lineage>
</organism>
<evidence type="ECO:0000313" key="3">
    <source>
        <dbReference type="EMBL" id="KAK2144214.1"/>
    </source>
</evidence>
<evidence type="ECO:0000313" key="4">
    <source>
        <dbReference type="Proteomes" id="UP001208570"/>
    </source>
</evidence>
<protein>
    <recommendedName>
        <fullName evidence="2">SUEL-type lectin domain-containing protein</fullName>
    </recommendedName>
</protein>
<dbReference type="Pfam" id="PF02140">
    <property type="entry name" value="SUEL_Lectin"/>
    <property type="match status" value="1"/>
</dbReference>
<feature type="domain" description="SUEL-type lectin" evidence="2">
    <location>
        <begin position="37"/>
        <end position="117"/>
    </location>
</feature>
<dbReference type="PANTHER" id="PTHR46780">
    <property type="entry name" value="PROTEIN EVA-1"/>
    <property type="match status" value="1"/>
</dbReference>
<dbReference type="Gene3D" id="2.60.120.740">
    <property type="match status" value="1"/>
</dbReference>
<accession>A0AAD9J0S2</accession>
<dbReference type="InterPro" id="IPR000922">
    <property type="entry name" value="Lectin_gal-bd_dom"/>
</dbReference>
<name>A0AAD9J0S2_9ANNE</name>
<evidence type="ECO:0000256" key="1">
    <source>
        <dbReference type="SAM" id="SignalP"/>
    </source>
</evidence>
<dbReference type="AlphaFoldDB" id="A0AAD9J0S2"/>
<dbReference type="GO" id="GO:0030246">
    <property type="term" value="F:carbohydrate binding"/>
    <property type="evidence" value="ECO:0007669"/>
    <property type="project" value="InterPro"/>
</dbReference>
<dbReference type="InterPro" id="IPR043159">
    <property type="entry name" value="Lectin_gal-bd_sf"/>
</dbReference>
<keyword evidence="4" id="KW-1185">Reference proteome</keyword>
<keyword evidence="1" id="KW-0732">Signal</keyword>
<dbReference type="CDD" id="cd22823">
    <property type="entry name" value="Gal_Rha_Lectin"/>
    <property type="match status" value="1"/>
</dbReference>
<dbReference type="Proteomes" id="UP001208570">
    <property type="component" value="Unassembled WGS sequence"/>
</dbReference>
<reference evidence="3" key="1">
    <citation type="journal article" date="2023" name="Mol. Biol. Evol.">
        <title>Third-Generation Sequencing Reveals the Adaptive Role of the Epigenome in Three Deep-Sea Polychaetes.</title>
        <authorList>
            <person name="Perez M."/>
            <person name="Aroh O."/>
            <person name="Sun Y."/>
            <person name="Lan Y."/>
            <person name="Juniper S.K."/>
            <person name="Young C.R."/>
            <person name="Angers B."/>
            <person name="Qian P.Y."/>
        </authorList>
    </citation>
    <scope>NUCLEOTIDE SEQUENCE</scope>
    <source>
        <strain evidence="3">P08H-3</strain>
    </source>
</reference>